<reference evidence="3" key="2">
    <citation type="journal article" date="2024" name="Plant">
        <title>Genomic evolution and insights into agronomic trait innovations of Sesamum species.</title>
        <authorList>
            <person name="Miao H."/>
            <person name="Wang L."/>
            <person name="Qu L."/>
            <person name="Liu H."/>
            <person name="Sun Y."/>
            <person name="Le M."/>
            <person name="Wang Q."/>
            <person name="Wei S."/>
            <person name="Zheng Y."/>
            <person name="Lin W."/>
            <person name="Duan Y."/>
            <person name="Cao H."/>
            <person name="Xiong S."/>
            <person name="Wang X."/>
            <person name="Wei L."/>
            <person name="Li C."/>
            <person name="Ma Q."/>
            <person name="Ju M."/>
            <person name="Zhao R."/>
            <person name="Li G."/>
            <person name="Mu C."/>
            <person name="Tian Q."/>
            <person name="Mei H."/>
            <person name="Zhang T."/>
            <person name="Gao T."/>
            <person name="Zhang H."/>
        </authorList>
    </citation>
    <scope>NUCLEOTIDE SEQUENCE</scope>
    <source>
        <strain evidence="3">3651</strain>
    </source>
</reference>
<reference evidence="3" key="1">
    <citation type="submission" date="2020-06" db="EMBL/GenBank/DDBJ databases">
        <authorList>
            <person name="Li T."/>
            <person name="Hu X."/>
            <person name="Zhang T."/>
            <person name="Song X."/>
            <person name="Zhang H."/>
            <person name="Dai N."/>
            <person name="Sheng W."/>
            <person name="Hou X."/>
            <person name="Wei L."/>
        </authorList>
    </citation>
    <scope>NUCLEOTIDE SEQUENCE</scope>
    <source>
        <strain evidence="3">3651</strain>
        <tissue evidence="3">Leaf</tissue>
    </source>
</reference>
<evidence type="ECO:0000313" key="3">
    <source>
        <dbReference type="EMBL" id="KAK4422454.1"/>
    </source>
</evidence>
<feature type="transmembrane region" description="Helical" evidence="1">
    <location>
        <begin position="41"/>
        <end position="58"/>
    </location>
</feature>
<feature type="transmembrane region" description="Helical" evidence="1">
    <location>
        <begin position="70"/>
        <end position="96"/>
    </location>
</feature>
<organism evidence="3 4">
    <name type="scientific">Sesamum alatum</name>
    <dbReference type="NCBI Taxonomy" id="300844"/>
    <lineage>
        <taxon>Eukaryota</taxon>
        <taxon>Viridiplantae</taxon>
        <taxon>Streptophyta</taxon>
        <taxon>Embryophyta</taxon>
        <taxon>Tracheophyta</taxon>
        <taxon>Spermatophyta</taxon>
        <taxon>Magnoliopsida</taxon>
        <taxon>eudicotyledons</taxon>
        <taxon>Gunneridae</taxon>
        <taxon>Pentapetalae</taxon>
        <taxon>asterids</taxon>
        <taxon>lamiids</taxon>
        <taxon>Lamiales</taxon>
        <taxon>Pedaliaceae</taxon>
        <taxon>Sesamum</taxon>
    </lineage>
</organism>
<feature type="transmembrane region" description="Helical" evidence="1">
    <location>
        <begin position="132"/>
        <end position="147"/>
    </location>
</feature>
<dbReference type="EMBL" id="JACGWO010000007">
    <property type="protein sequence ID" value="KAK4422454.1"/>
    <property type="molecule type" value="Genomic_DNA"/>
</dbReference>
<name>A0AAE1Y2I4_9LAMI</name>
<evidence type="ECO:0000256" key="1">
    <source>
        <dbReference type="SAM" id="Phobius"/>
    </source>
</evidence>
<feature type="transmembrane region" description="Helical" evidence="1">
    <location>
        <begin position="108"/>
        <end position="125"/>
    </location>
</feature>
<feature type="chain" id="PRO_5042037454" description="NADH dehydrogenase subunit 6" evidence="2">
    <location>
        <begin position="26"/>
        <end position="149"/>
    </location>
</feature>
<keyword evidence="1" id="KW-0472">Membrane</keyword>
<evidence type="ECO:0000256" key="2">
    <source>
        <dbReference type="SAM" id="SignalP"/>
    </source>
</evidence>
<proteinExistence type="predicted"/>
<protein>
    <recommendedName>
        <fullName evidence="5">NADH dehydrogenase subunit 6</fullName>
    </recommendedName>
</protein>
<dbReference type="AlphaFoldDB" id="A0AAE1Y2I4"/>
<keyword evidence="1" id="KW-0812">Transmembrane</keyword>
<sequence length="149" mass="16064">MAKGPSPLIPLLLVVALGLLLRGSSFPTNLGLPAITEAESVVFTCFFCIPFLVILAIYSTTHTIVLPLALVLVTYTVSTMLLGPLVLILLVYLAGACLPSFRGNGEDLGWGCLLIVVFVLLQWGFSEEGRQSGALVVAIVIFFYYYFSC</sequence>
<dbReference type="Proteomes" id="UP001293254">
    <property type="component" value="Unassembled WGS sequence"/>
</dbReference>
<keyword evidence="2" id="KW-0732">Signal</keyword>
<evidence type="ECO:0000313" key="4">
    <source>
        <dbReference type="Proteomes" id="UP001293254"/>
    </source>
</evidence>
<comment type="caution">
    <text evidence="3">The sequence shown here is derived from an EMBL/GenBank/DDBJ whole genome shotgun (WGS) entry which is preliminary data.</text>
</comment>
<gene>
    <name evidence="3" type="ORF">Salat_1827900</name>
</gene>
<accession>A0AAE1Y2I4</accession>
<keyword evidence="1" id="KW-1133">Transmembrane helix</keyword>
<keyword evidence="4" id="KW-1185">Reference proteome</keyword>
<evidence type="ECO:0008006" key="5">
    <source>
        <dbReference type="Google" id="ProtNLM"/>
    </source>
</evidence>
<feature type="signal peptide" evidence="2">
    <location>
        <begin position="1"/>
        <end position="25"/>
    </location>
</feature>